<feature type="region of interest" description="Disordered" evidence="5">
    <location>
        <begin position="1"/>
        <end position="107"/>
    </location>
</feature>
<dbReference type="Proteomes" id="UP000005237">
    <property type="component" value="Unassembled WGS sequence"/>
</dbReference>
<evidence type="ECO:0000256" key="4">
    <source>
        <dbReference type="ARBA" id="ARBA00022840"/>
    </source>
</evidence>
<evidence type="ECO:0000256" key="5">
    <source>
        <dbReference type="SAM" id="MobiDB-lite"/>
    </source>
</evidence>
<dbReference type="PANTHER" id="PTHR43788">
    <property type="entry name" value="DNA2/NAM7 HELICASE FAMILY MEMBER"/>
    <property type="match status" value="1"/>
</dbReference>
<dbReference type="CDD" id="cd18808">
    <property type="entry name" value="SF1_C_Upf1"/>
    <property type="match status" value="1"/>
</dbReference>
<reference evidence="7" key="2">
    <citation type="submission" date="2022-06" db="UniProtKB">
        <authorList>
            <consortium name="EnsemblMetazoa"/>
        </authorList>
    </citation>
    <scope>IDENTIFICATION</scope>
    <source>
        <strain evidence="7">DF5081</strain>
    </source>
</reference>
<feature type="compositionally biased region" description="Basic residues" evidence="5">
    <location>
        <begin position="1"/>
        <end position="10"/>
    </location>
</feature>
<keyword evidence="3" id="KW-0347">Helicase</keyword>
<name>A0A8R1E3F8_CAEJA</name>
<dbReference type="GO" id="GO:0043139">
    <property type="term" value="F:5'-3' DNA helicase activity"/>
    <property type="evidence" value="ECO:0007669"/>
    <property type="project" value="TreeGrafter"/>
</dbReference>
<proteinExistence type="predicted"/>
<keyword evidence="8" id="KW-1185">Reference proteome</keyword>
<dbReference type="GO" id="GO:0016787">
    <property type="term" value="F:hydrolase activity"/>
    <property type="evidence" value="ECO:0007669"/>
    <property type="project" value="UniProtKB-KW"/>
</dbReference>
<dbReference type="InterPro" id="IPR027417">
    <property type="entry name" value="P-loop_NTPase"/>
</dbReference>
<evidence type="ECO:0000313" key="7">
    <source>
        <dbReference type="EnsemblMetazoa" id="CJA17653.1"/>
    </source>
</evidence>
<feature type="compositionally biased region" description="Low complexity" evidence="5">
    <location>
        <begin position="55"/>
        <end position="69"/>
    </location>
</feature>
<evidence type="ECO:0000313" key="8">
    <source>
        <dbReference type="Proteomes" id="UP000005237"/>
    </source>
</evidence>
<keyword evidence="4" id="KW-0067">ATP-binding</keyword>
<evidence type="ECO:0000256" key="1">
    <source>
        <dbReference type="ARBA" id="ARBA00022741"/>
    </source>
</evidence>
<dbReference type="InterPro" id="IPR047187">
    <property type="entry name" value="SF1_C_Upf1"/>
</dbReference>
<dbReference type="SUPFAM" id="SSF52540">
    <property type="entry name" value="P-loop containing nucleoside triphosphate hydrolases"/>
    <property type="match status" value="1"/>
</dbReference>
<accession>A0A8R1E3F8</accession>
<dbReference type="InterPro" id="IPR050534">
    <property type="entry name" value="Coronavir_polyprotein_1ab"/>
</dbReference>
<evidence type="ECO:0000256" key="3">
    <source>
        <dbReference type="ARBA" id="ARBA00022806"/>
    </source>
</evidence>
<dbReference type="GO" id="GO:0005524">
    <property type="term" value="F:ATP binding"/>
    <property type="evidence" value="ECO:0007669"/>
    <property type="project" value="UniProtKB-KW"/>
</dbReference>
<sequence>MSSPSRKKKPKDPDSPTTEKPDDQVHFSPGRHTDVAHEDELVLAADGPKRPLRDTPASSLATAAVAPASFETTSTASIPVSTPVNNSGHPSAVSSSSQISTHDAETAAAQRLISQWEDDYDIEVDVSDQEEENPPPPPEEEPEETYAPESDFAVPTIIHGVQVPAKQRYHPFHGLYAMREGEELPKDVTKRLVATIVLSQVHAFRVSTLQSFEPIEKPAIPEPAPPEVNPEQMISTPATPFALYVLHLHRGSSAVLAPVHRELTAGDRPDLLFVHFSPRYARESSTGNSYDLSKFFAGDLLAVTRLGRLPNTTGEHFVRSHEGALQVEKHNFWTVIEYTLIKRTVAEHTISFCARKQRSRDVCYLFASNFPVPINIPSNTTIAGQPLRPGKFYRTTILIPQALPASLLNNIIPGSDRHHVIRVSNPLALRHKYRPTLISAANPSADDNRLLNLASNPYGTLDISNIDTMRSLLFAGRLAISAAISLSHRKVDNNFYTTTIDQVVHHFRGTIVKFRISHASRPPLAESWSRDTPFDIESTAGETTHCKVLTMDQNPTHLAISARAITGLDLQDLLGNEVFVSQDSDYAVHDLRNFPTVNKAFPLTKKHHAYHYMPALFGGRPIEQSEVIAPPITTERGVALTREQAEFVARYRDDSSHAFVCDASFGTGKTYTVTYATTVVASEEEGSQPLQIIFTPTNAAAHAAYNSFVEHDPPKKIPALRIISAKNRNKIDATLRTEYDAPEVLGKLFWNHVKAYDTKHPFGPVRDEIVLSALFYARSLYHGHCSPTDLTNKHLRRHFQVSRELYEPIQKGKVIRAIHKTRILFGTVTSLVDAFTRGDWTKLADQVRTIVIEEASQVPRHTFIALANYFPWSRLVIVGDPKQLAPHCPQDMPSQLRSLGINSVLTPAVDNALLPRTNLRTVFRCPHAITVLLSKTFYNDTLDPKPKEAPSGLASELGIGSEDGLYTIDLTYPETYTNPGYRNTAEADIAEALALRALNAQRTFRTVGIISVYKAQCSELASRLETTRAYTGTADASQGKEFDLTIVLTTRTGTPTSFACELDRSNVALSRAKKVMVVIMNHTAASQRKPWRQIMANQPHGHKFSEQSIRQILNIAPPPPPRRRQAPENQHTRDDREN</sequence>
<keyword evidence="1" id="KW-0547">Nucleotide-binding</keyword>
<dbReference type="Pfam" id="PF13087">
    <property type="entry name" value="AAA_12"/>
    <property type="match status" value="1"/>
</dbReference>
<feature type="domain" description="DNA2/NAM7 helicase-like C-terminal" evidence="6">
    <location>
        <begin position="914"/>
        <end position="1082"/>
    </location>
</feature>
<dbReference type="EnsemblMetazoa" id="CJA17653.1">
    <property type="protein sequence ID" value="CJA17653.1"/>
    <property type="gene ID" value="WBGene00136857"/>
</dbReference>
<feature type="compositionally biased region" description="Polar residues" evidence="5">
    <location>
        <begin position="70"/>
        <end position="101"/>
    </location>
</feature>
<feature type="compositionally biased region" description="Acidic residues" evidence="5">
    <location>
        <begin position="126"/>
        <end position="146"/>
    </location>
</feature>
<keyword evidence="2" id="KW-0378">Hydrolase</keyword>
<reference evidence="8" key="1">
    <citation type="submission" date="2010-08" db="EMBL/GenBank/DDBJ databases">
        <authorList>
            <consortium name="Caenorhabditis japonica Sequencing Consortium"/>
            <person name="Wilson R.K."/>
        </authorList>
    </citation>
    <scope>NUCLEOTIDE SEQUENCE [LARGE SCALE GENOMIC DNA]</scope>
    <source>
        <strain evidence="8">DF5081</strain>
    </source>
</reference>
<evidence type="ECO:0000259" key="6">
    <source>
        <dbReference type="Pfam" id="PF13087"/>
    </source>
</evidence>
<feature type="region of interest" description="Disordered" evidence="5">
    <location>
        <begin position="126"/>
        <end position="147"/>
    </location>
</feature>
<feature type="compositionally biased region" description="Basic and acidic residues" evidence="5">
    <location>
        <begin position="11"/>
        <end position="40"/>
    </location>
</feature>
<dbReference type="PANTHER" id="PTHR43788:SF16">
    <property type="entry name" value="HELICASE WITH ZINC FINGER 2"/>
    <property type="match status" value="1"/>
</dbReference>
<dbReference type="Gene3D" id="3.40.50.300">
    <property type="entry name" value="P-loop containing nucleotide triphosphate hydrolases"/>
    <property type="match status" value="2"/>
</dbReference>
<dbReference type="InterPro" id="IPR041679">
    <property type="entry name" value="DNA2/NAM7-like_C"/>
</dbReference>
<feature type="region of interest" description="Disordered" evidence="5">
    <location>
        <begin position="1114"/>
        <end position="1138"/>
    </location>
</feature>
<dbReference type="AlphaFoldDB" id="A0A8R1E3F8"/>
<protein>
    <recommendedName>
        <fullName evidence="6">DNA2/NAM7 helicase-like C-terminal domain-containing protein</fullName>
    </recommendedName>
</protein>
<evidence type="ECO:0000256" key="2">
    <source>
        <dbReference type="ARBA" id="ARBA00022801"/>
    </source>
</evidence>
<organism evidence="7 8">
    <name type="scientific">Caenorhabditis japonica</name>
    <dbReference type="NCBI Taxonomy" id="281687"/>
    <lineage>
        <taxon>Eukaryota</taxon>
        <taxon>Metazoa</taxon>
        <taxon>Ecdysozoa</taxon>
        <taxon>Nematoda</taxon>
        <taxon>Chromadorea</taxon>
        <taxon>Rhabditida</taxon>
        <taxon>Rhabditina</taxon>
        <taxon>Rhabditomorpha</taxon>
        <taxon>Rhabditoidea</taxon>
        <taxon>Rhabditidae</taxon>
        <taxon>Peloderinae</taxon>
        <taxon>Caenorhabditis</taxon>
    </lineage>
</organism>